<evidence type="ECO:0000256" key="1">
    <source>
        <dbReference type="SAM" id="MobiDB-lite"/>
    </source>
</evidence>
<gene>
    <name evidence="2" type="ORF">PGLA2088_LOCUS3210</name>
</gene>
<name>A0A813I3T5_POLGL</name>
<feature type="region of interest" description="Disordered" evidence="1">
    <location>
        <begin position="113"/>
        <end position="134"/>
    </location>
</feature>
<comment type="caution">
    <text evidence="2">The sequence shown here is derived from an EMBL/GenBank/DDBJ whole genome shotgun (WGS) entry which is preliminary data.</text>
</comment>
<evidence type="ECO:0000313" key="2">
    <source>
        <dbReference type="EMBL" id="CAE8644617.1"/>
    </source>
</evidence>
<evidence type="ECO:0000313" key="3">
    <source>
        <dbReference type="Proteomes" id="UP000626109"/>
    </source>
</evidence>
<accession>A0A813I3T5</accession>
<proteinExistence type="predicted"/>
<protein>
    <submittedName>
        <fullName evidence="2">Uncharacterized protein</fullName>
    </submittedName>
</protein>
<feature type="compositionally biased region" description="Basic and acidic residues" evidence="1">
    <location>
        <begin position="67"/>
        <end position="79"/>
    </location>
</feature>
<reference evidence="2" key="1">
    <citation type="submission" date="2021-02" db="EMBL/GenBank/DDBJ databases">
        <authorList>
            <person name="Dougan E. K."/>
            <person name="Rhodes N."/>
            <person name="Thang M."/>
            <person name="Chan C."/>
        </authorList>
    </citation>
    <scope>NUCLEOTIDE SEQUENCE</scope>
</reference>
<feature type="compositionally biased region" description="Basic and acidic residues" evidence="1">
    <location>
        <begin position="48"/>
        <end position="57"/>
    </location>
</feature>
<sequence length="134" mass="14406">MLVKEVVSIDNFAKEEAATAGRGESGRSSRVGEGLQASQEGLKRGRSGRGEVLKKGDWPAASAARKGQADADHIKDIDRATPATGAAGRAKDKEWNRMIKEVDRKVLRPAGLISQGLVAKPRTPRRPSQSFDDD</sequence>
<dbReference type="AlphaFoldDB" id="A0A813I3T5"/>
<dbReference type="Proteomes" id="UP000626109">
    <property type="component" value="Unassembled WGS sequence"/>
</dbReference>
<dbReference type="EMBL" id="CAJNNW010002756">
    <property type="protein sequence ID" value="CAE8644617.1"/>
    <property type="molecule type" value="Genomic_DNA"/>
</dbReference>
<feature type="compositionally biased region" description="Low complexity" evidence="1">
    <location>
        <begin position="18"/>
        <end position="29"/>
    </location>
</feature>
<organism evidence="2 3">
    <name type="scientific">Polarella glacialis</name>
    <name type="common">Dinoflagellate</name>
    <dbReference type="NCBI Taxonomy" id="89957"/>
    <lineage>
        <taxon>Eukaryota</taxon>
        <taxon>Sar</taxon>
        <taxon>Alveolata</taxon>
        <taxon>Dinophyceae</taxon>
        <taxon>Suessiales</taxon>
        <taxon>Suessiaceae</taxon>
        <taxon>Polarella</taxon>
    </lineage>
</organism>
<feature type="region of interest" description="Disordered" evidence="1">
    <location>
        <begin position="16"/>
        <end position="92"/>
    </location>
</feature>